<feature type="coiled-coil region" evidence="1">
    <location>
        <begin position="58"/>
        <end position="120"/>
    </location>
</feature>
<dbReference type="EMBL" id="CP048836">
    <property type="protein sequence ID" value="QID17863.1"/>
    <property type="molecule type" value="Genomic_DNA"/>
</dbReference>
<dbReference type="Proteomes" id="UP000501991">
    <property type="component" value="Chromosome"/>
</dbReference>
<keyword evidence="2" id="KW-1133">Transmembrane helix</keyword>
<evidence type="ECO:0000313" key="3">
    <source>
        <dbReference type="EMBL" id="QID17863.1"/>
    </source>
</evidence>
<keyword evidence="4" id="KW-1185">Reference proteome</keyword>
<keyword evidence="1" id="KW-0175">Coiled coil</keyword>
<evidence type="ECO:0000256" key="2">
    <source>
        <dbReference type="SAM" id="Phobius"/>
    </source>
</evidence>
<dbReference type="KEGG" id="azq:G3580_09555"/>
<dbReference type="AlphaFoldDB" id="A0A6C1B397"/>
<dbReference type="SUPFAM" id="SSF75704">
    <property type="entry name" value="Mitotic arrest deficient-like 1, Mad1"/>
    <property type="match status" value="1"/>
</dbReference>
<accession>A0A6C1B397</accession>
<name>A0A6C1B397_9RHOO</name>
<dbReference type="RefSeq" id="WP_173765024.1">
    <property type="nucleotide sequence ID" value="NZ_CP048836.1"/>
</dbReference>
<keyword evidence="2" id="KW-0812">Transmembrane</keyword>
<feature type="transmembrane region" description="Helical" evidence="2">
    <location>
        <begin position="27"/>
        <end position="48"/>
    </location>
</feature>
<gene>
    <name evidence="3" type="ORF">G3580_09555</name>
</gene>
<reference evidence="3 4" key="1">
    <citation type="submission" date="2020-02" db="EMBL/GenBank/DDBJ databases">
        <title>Nitrogenibacter mangrovi gen. nov., sp. nov. isolated from mangrove sediment, a denitrifying betaproteobacterium.</title>
        <authorList>
            <person name="Liao H."/>
            <person name="Tian Y."/>
        </authorList>
    </citation>
    <scope>NUCLEOTIDE SEQUENCE [LARGE SCALE GENOMIC DNA]</scope>
    <source>
        <strain evidence="3 4">M9-3-2</strain>
    </source>
</reference>
<organism evidence="3 4">
    <name type="scientific">Nitrogeniibacter mangrovi</name>
    <dbReference type="NCBI Taxonomy" id="2016596"/>
    <lineage>
        <taxon>Bacteria</taxon>
        <taxon>Pseudomonadati</taxon>
        <taxon>Pseudomonadota</taxon>
        <taxon>Betaproteobacteria</taxon>
        <taxon>Rhodocyclales</taxon>
        <taxon>Zoogloeaceae</taxon>
        <taxon>Nitrogeniibacter</taxon>
    </lineage>
</organism>
<proteinExistence type="predicted"/>
<evidence type="ECO:0000256" key="1">
    <source>
        <dbReference type="SAM" id="Coils"/>
    </source>
</evidence>
<sequence length="125" mass="14533">MFRKRASTVELSSRPLVLENHRAHRRWLTFAVFLIALSALGYLALNYVERMFSPAARVAVLESENARLTAALDQARTELEQLRLKREMDRATQKELENQVKTLNDDVSRLKDELNFFKKTKNKPS</sequence>
<evidence type="ECO:0000313" key="4">
    <source>
        <dbReference type="Proteomes" id="UP000501991"/>
    </source>
</evidence>
<protein>
    <submittedName>
        <fullName evidence="3">Keratin</fullName>
    </submittedName>
</protein>
<keyword evidence="2" id="KW-0472">Membrane</keyword>